<sequence>MPVLGAIREGYFYAQLGLGTPPRNFSTIIDTGSTITYVPCANCAHCGAHMSPGFDPALSSTAQVLGCQSSLCNCGSPACTCLQNKCYYSRRYAEMSSSEGWLVQDKLRFPDNGSSLDFVFGCENKETGAIFKQQVDGVLGMGNNENSFPRQLARTGLVDDVFSLCYGFPAGGTMLLGDVPVQPPLQLRYTPLVERRLHYYNVGLQGISLGQKLLGVAMGEYAQGYGAVLDSGTTFTYLPTAAFNAFLGLLNDALQGKGLHRSSGSDPQFNDVCWRGAPHDFKALDKVFPTGSITFAGGASVALTPQRYLFMVGRGEYCLGMFDNGWQGTLLGGIIMRSVLVQYDKRHQRVGFAEADCNSIRTAPAASAPAATPQAGRPNVTAESAPAPAAADGAASVKTAAAERQQQQPGAVTIQQLVEEQGSSQQQRQQQQATAEVSRQSVAAAPAARYWWLGFVAGGVLMAVAIQVVHAVRLVVSKSSKGYAHVPELEGQAAAASTELTPLAAGMCSSIATQSV</sequence>
<keyword evidence="18" id="KW-1185">Reference proteome</keyword>
<dbReference type="GO" id="GO:0004190">
    <property type="term" value="F:aspartic-type endopeptidase activity"/>
    <property type="evidence" value="ECO:0007669"/>
    <property type="project" value="UniProtKB-KW"/>
</dbReference>
<dbReference type="InterPro" id="IPR001461">
    <property type="entry name" value="Aspartic_peptidase_A1"/>
</dbReference>
<evidence type="ECO:0000313" key="17">
    <source>
        <dbReference type="EMBL" id="SZX76806.1"/>
    </source>
</evidence>
<dbReference type="EMBL" id="FNXT01001267">
    <property type="protein sequence ID" value="SZX76806.1"/>
    <property type="molecule type" value="Genomic_DNA"/>
</dbReference>
<evidence type="ECO:0000256" key="1">
    <source>
        <dbReference type="ARBA" id="ARBA00007447"/>
    </source>
</evidence>
<dbReference type="InterPro" id="IPR021109">
    <property type="entry name" value="Peptidase_aspartic_dom_sf"/>
</dbReference>
<dbReference type="InterPro" id="IPR032861">
    <property type="entry name" value="TAXi_N"/>
</dbReference>
<reference evidence="16 18" key="1">
    <citation type="submission" date="2016-10" db="EMBL/GenBank/DDBJ databases">
        <authorList>
            <person name="Cai Z."/>
        </authorList>
    </citation>
    <scope>NUCLEOTIDE SEQUENCE [LARGE SCALE GENOMIC DNA]</scope>
</reference>
<evidence type="ECO:0000256" key="5">
    <source>
        <dbReference type="ARBA" id="ARBA00022750"/>
    </source>
</evidence>
<gene>
    <name evidence="17" type="ORF">BQ4739_LOCUS17177</name>
    <name evidence="16" type="ORF">BQ4739_LOCUS6164</name>
</gene>
<keyword evidence="9" id="KW-0325">Glycoprotein</keyword>
<dbReference type="CDD" id="cd05476">
    <property type="entry name" value="pepsin_A_like_plant"/>
    <property type="match status" value="1"/>
</dbReference>
<dbReference type="PANTHER" id="PTHR13683:SF375">
    <property type="entry name" value="PEPTIDASE A1 DOMAIN-CONTAINING PROTEIN"/>
    <property type="match status" value="1"/>
</dbReference>
<dbReference type="Pfam" id="PF14541">
    <property type="entry name" value="TAXi_C"/>
    <property type="match status" value="1"/>
</dbReference>
<evidence type="ECO:0000256" key="7">
    <source>
        <dbReference type="ARBA" id="ARBA00022989"/>
    </source>
</evidence>
<proteinExistence type="inferred from homology"/>
<feature type="compositionally biased region" description="Low complexity" evidence="13">
    <location>
        <begin position="382"/>
        <end position="396"/>
    </location>
</feature>
<dbReference type="GO" id="GO:0006508">
    <property type="term" value="P:proteolysis"/>
    <property type="evidence" value="ECO:0007669"/>
    <property type="project" value="UniProtKB-KW"/>
</dbReference>
<dbReference type="InterPro" id="IPR034161">
    <property type="entry name" value="Pepsin-like_plant"/>
</dbReference>
<organism evidence="16 18">
    <name type="scientific">Tetradesmus obliquus</name>
    <name type="common">Green alga</name>
    <name type="synonym">Acutodesmus obliquus</name>
    <dbReference type="NCBI Taxonomy" id="3088"/>
    <lineage>
        <taxon>Eukaryota</taxon>
        <taxon>Viridiplantae</taxon>
        <taxon>Chlorophyta</taxon>
        <taxon>core chlorophytes</taxon>
        <taxon>Chlorophyceae</taxon>
        <taxon>CS clade</taxon>
        <taxon>Sphaeropleales</taxon>
        <taxon>Scenedesmaceae</taxon>
        <taxon>Tetradesmus</taxon>
    </lineage>
</organism>
<evidence type="ECO:0000259" key="15">
    <source>
        <dbReference type="PROSITE" id="PS51767"/>
    </source>
</evidence>
<keyword evidence="8 14" id="KW-0472">Membrane</keyword>
<dbReference type="SUPFAM" id="SSF50630">
    <property type="entry name" value="Acid proteases"/>
    <property type="match status" value="1"/>
</dbReference>
<evidence type="ECO:0000256" key="8">
    <source>
        <dbReference type="ARBA" id="ARBA00023136"/>
    </source>
</evidence>
<comment type="subcellular location">
    <subcellularLocation>
        <location evidence="10">Endomembrane system</location>
        <topology evidence="10">Single-pass type I membrane protein</topology>
    </subcellularLocation>
</comment>
<evidence type="ECO:0000313" key="18">
    <source>
        <dbReference type="Proteomes" id="UP000256970"/>
    </source>
</evidence>
<dbReference type="Proteomes" id="UP000256970">
    <property type="component" value="Unassembled WGS sequence"/>
</dbReference>
<name>A0A383VL92_TETOB</name>
<keyword evidence="2 12" id="KW-0645">Protease</keyword>
<keyword evidence="5 12" id="KW-0064">Aspartyl protease</keyword>
<dbReference type="InterPro" id="IPR001969">
    <property type="entry name" value="Aspartic_peptidase_AS"/>
</dbReference>
<dbReference type="GO" id="GO:0012505">
    <property type="term" value="C:endomembrane system"/>
    <property type="evidence" value="ECO:0007669"/>
    <property type="project" value="UniProtKB-SubCell"/>
</dbReference>
<dbReference type="EMBL" id="FNXT01000661">
    <property type="protein sequence ID" value="SZX65693.1"/>
    <property type="molecule type" value="Genomic_DNA"/>
</dbReference>
<keyword evidence="6 12" id="KW-0378">Hydrolase</keyword>
<accession>A0A383VL92</accession>
<feature type="compositionally biased region" description="Low complexity" evidence="13">
    <location>
        <begin position="364"/>
        <end position="375"/>
    </location>
</feature>
<dbReference type="Pfam" id="PF14543">
    <property type="entry name" value="TAXi_N"/>
    <property type="match status" value="1"/>
</dbReference>
<dbReference type="STRING" id="3088.A0A383VL92"/>
<evidence type="ECO:0000256" key="3">
    <source>
        <dbReference type="ARBA" id="ARBA00022692"/>
    </source>
</evidence>
<dbReference type="Gene3D" id="2.40.70.10">
    <property type="entry name" value="Acid Proteases"/>
    <property type="match status" value="2"/>
</dbReference>
<dbReference type="PANTHER" id="PTHR13683">
    <property type="entry name" value="ASPARTYL PROTEASES"/>
    <property type="match status" value="1"/>
</dbReference>
<feature type="active site" evidence="11">
    <location>
        <position position="30"/>
    </location>
</feature>
<evidence type="ECO:0000256" key="6">
    <source>
        <dbReference type="ARBA" id="ARBA00022801"/>
    </source>
</evidence>
<keyword evidence="7 14" id="KW-1133">Transmembrane helix</keyword>
<feature type="region of interest" description="Disordered" evidence="13">
    <location>
        <begin position="364"/>
        <end position="410"/>
    </location>
</feature>
<keyword evidence="4" id="KW-0732">Signal</keyword>
<evidence type="ECO:0000256" key="10">
    <source>
        <dbReference type="ARBA" id="ARBA00046288"/>
    </source>
</evidence>
<feature type="transmembrane region" description="Helical" evidence="14">
    <location>
        <begin position="450"/>
        <end position="472"/>
    </location>
</feature>
<comment type="similarity">
    <text evidence="1 12">Belongs to the peptidase A1 family.</text>
</comment>
<evidence type="ECO:0000256" key="2">
    <source>
        <dbReference type="ARBA" id="ARBA00022670"/>
    </source>
</evidence>
<dbReference type="PRINTS" id="PR00792">
    <property type="entry name" value="PEPSIN"/>
</dbReference>
<evidence type="ECO:0000256" key="14">
    <source>
        <dbReference type="SAM" id="Phobius"/>
    </source>
</evidence>
<evidence type="ECO:0000256" key="9">
    <source>
        <dbReference type="ARBA" id="ARBA00023180"/>
    </source>
</evidence>
<protein>
    <recommendedName>
        <fullName evidence="15">Peptidase A1 domain-containing protein</fullName>
    </recommendedName>
</protein>
<feature type="domain" description="Peptidase A1" evidence="15">
    <location>
        <begin position="12"/>
        <end position="353"/>
    </location>
</feature>
<evidence type="ECO:0000313" key="16">
    <source>
        <dbReference type="EMBL" id="SZX65693.1"/>
    </source>
</evidence>
<dbReference type="PROSITE" id="PS00141">
    <property type="entry name" value="ASP_PROTEASE"/>
    <property type="match status" value="1"/>
</dbReference>
<dbReference type="InterPro" id="IPR033121">
    <property type="entry name" value="PEPTIDASE_A1"/>
</dbReference>
<dbReference type="InterPro" id="IPR032799">
    <property type="entry name" value="TAXi_C"/>
</dbReference>
<evidence type="ECO:0000256" key="13">
    <source>
        <dbReference type="SAM" id="MobiDB-lite"/>
    </source>
</evidence>
<keyword evidence="3 14" id="KW-0812">Transmembrane</keyword>
<evidence type="ECO:0000256" key="11">
    <source>
        <dbReference type="PIRSR" id="PIRSR601461-1"/>
    </source>
</evidence>
<evidence type="ECO:0000256" key="4">
    <source>
        <dbReference type="ARBA" id="ARBA00022729"/>
    </source>
</evidence>
<dbReference type="AlphaFoldDB" id="A0A383VL92"/>
<evidence type="ECO:0000256" key="12">
    <source>
        <dbReference type="RuleBase" id="RU000454"/>
    </source>
</evidence>
<dbReference type="PROSITE" id="PS51767">
    <property type="entry name" value="PEPTIDASE_A1"/>
    <property type="match status" value="1"/>
</dbReference>
<feature type="active site" evidence="11">
    <location>
        <position position="230"/>
    </location>
</feature>